<dbReference type="InterPro" id="IPR036390">
    <property type="entry name" value="WH_DNA-bd_sf"/>
</dbReference>
<dbReference type="PROSITE" id="PS52050">
    <property type="entry name" value="WYL"/>
    <property type="match status" value="1"/>
</dbReference>
<dbReference type="InterPro" id="IPR026881">
    <property type="entry name" value="WYL_dom"/>
</dbReference>
<feature type="domain" description="Helix-turn-helix type 11" evidence="1">
    <location>
        <begin position="6"/>
        <end position="59"/>
    </location>
</feature>
<dbReference type="Pfam" id="PF08279">
    <property type="entry name" value="HTH_11"/>
    <property type="match status" value="1"/>
</dbReference>
<dbReference type="Pfam" id="PF13280">
    <property type="entry name" value="WYL"/>
    <property type="match status" value="1"/>
</dbReference>
<reference evidence="4" key="1">
    <citation type="submission" date="2017-04" db="EMBL/GenBank/DDBJ databases">
        <authorList>
            <person name="Varghese N."/>
            <person name="Submissions S."/>
        </authorList>
    </citation>
    <scope>NUCLEOTIDE SEQUENCE [LARGE SCALE GENOMIC DNA]</scope>
    <source>
        <strain evidence="4">DSM 23072</strain>
    </source>
</reference>
<evidence type="ECO:0000259" key="2">
    <source>
        <dbReference type="Pfam" id="PF13280"/>
    </source>
</evidence>
<dbReference type="PANTHER" id="PTHR34580:SF3">
    <property type="entry name" value="PROTEIN PAFB"/>
    <property type="match status" value="1"/>
</dbReference>
<accession>A0A1W1V7I0</accession>
<dbReference type="InterPro" id="IPR036388">
    <property type="entry name" value="WH-like_DNA-bd_sf"/>
</dbReference>
<dbReference type="STRING" id="1122938.SAMN05660772_01254"/>
<evidence type="ECO:0000313" key="3">
    <source>
        <dbReference type="EMBL" id="SMB88991.1"/>
    </source>
</evidence>
<dbReference type="InterPro" id="IPR013196">
    <property type="entry name" value="HTH_11"/>
</dbReference>
<dbReference type="Gene3D" id="1.10.10.10">
    <property type="entry name" value="Winged helix-like DNA-binding domain superfamily/Winged helix DNA-binding domain"/>
    <property type="match status" value="1"/>
</dbReference>
<sequence length="231" mass="26791">MSKNERLYTLLQILRGHQYPLKGNVLASRLNISLRTLYRDIDSLRAQGANIEGEAGIGYVLRQHFELSKLMLSQSEIEALVLGMRWVHRSADSELSQAAQNGLSKISALLPPHLSQQLENSALFIAVSNNPTPFLDDVFIKLRHAIQRQLKVKLTYRNEKQKYSQRTIYPFAIGFFEQAQLIAAWCELRQAFRHFRPDRIIAIELSDERYQPDRTLLLQRWQKTLGDCTRR</sequence>
<evidence type="ECO:0000259" key="1">
    <source>
        <dbReference type="Pfam" id="PF08279"/>
    </source>
</evidence>
<dbReference type="AlphaFoldDB" id="A0A1W1V7I0"/>
<name>A0A1W1V7I0_9PAST</name>
<gene>
    <name evidence="3" type="ORF">SAMN05660772_01254</name>
</gene>
<dbReference type="SUPFAM" id="SSF46785">
    <property type="entry name" value="Winged helix' DNA-binding domain"/>
    <property type="match status" value="1"/>
</dbReference>
<dbReference type="Proteomes" id="UP000192408">
    <property type="component" value="Unassembled WGS sequence"/>
</dbReference>
<keyword evidence="4" id="KW-1185">Reference proteome</keyword>
<protein>
    <submittedName>
        <fullName evidence="3">Predicted DNA-binding transcriptional regulator YafY, contains an HTH and WYL domains</fullName>
    </submittedName>
</protein>
<proteinExistence type="predicted"/>
<feature type="domain" description="WYL" evidence="2">
    <location>
        <begin position="138"/>
        <end position="204"/>
    </location>
</feature>
<dbReference type="InterPro" id="IPR051534">
    <property type="entry name" value="CBASS_pafABC_assoc_protein"/>
</dbReference>
<dbReference type="PANTHER" id="PTHR34580">
    <property type="match status" value="1"/>
</dbReference>
<dbReference type="RefSeq" id="WP_084257879.1">
    <property type="nucleotide sequence ID" value="NZ_FWWV01000057.1"/>
</dbReference>
<organism evidence="3 4">
    <name type="scientific">Pasteurella testudinis DSM 23072</name>
    <dbReference type="NCBI Taxonomy" id="1122938"/>
    <lineage>
        <taxon>Bacteria</taxon>
        <taxon>Pseudomonadati</taxon>
        <taxon>Pseudomonadota</taxon>
        <taxon>Gammaproteobacteria</taxon>
        <taxon>Pasteurellales</taxon>
        <taxon>Pasteurellaceae</taxon>
        <taxon>Pasteurella</taxon>
    </lineage>
</organism>
<evidence type="ECO:0000313" key="4">
    <source>
        <dbReference type="Proteomes" id="UP000192408"/>
    </source>
</evidence>
<keyword evidence="3" id="KW-0238">DNA-binding</keyword>
<dbReference type="GO" id="GO:0003677">
    <property type="term" value="F:DNA binding"/>
    <property type="evidence" value="ECO:0007669"/>
    <property type="project" value="UniProtKB-KW"/>
</dbReference>
<dbReference type="EMBL" id="FWWV01000057">
    <property type="protein sequence ID" value="SMB88991.1"/>
    <property type="molecule type" value="Genomic_DNA"/>
</dbReference>